<keyword evidence="1" id="KW-0472">Membrane</keyword>
<proteinExistence type="predicted"/>
<evidence type="ECO:0000256" key="1">
    <source>
        <dbReference type="SAM" id="Phobius"/>
    </source>
</evidence>
<protein>
    <submittedName>
        <fullName evidence="2">Uncharacterized protein</fullName>
    </submittedName>
</protein>
<name>A0A061QUM1_9CHLO</name>
<dbReference type="AlphaFoldDB" id="A0A061QUM1"/>
<feature type="transmembrane region" description="Helical" evidence="1">
    <location>
        <begin position="34"/>
        <end position="53"/>
    </location>
</feature>
<evidence type="ECO:0000313" key="2">
    <source>
        <dbReference type="EMBL" id="JAC63438.1"/>
    </source>
</evidence>
<accession>A0A061QUM1</accession>
<dbReference type="EMBL" id="GBEZ01023451">
    <property type="protein sequence ID" value="JAC63438.1"/>
    <property type="molecule type" value="Transcribed_RNA"/>
</dbReference>
<feature type="non-terminal residue" evidence="2">
    <location>
        <position position="70"/>
    </location>
</feature>
<sequence>FSPKPLFPLFDQVQSNSRTCPTQTLLPSGQLKRFCVTFTLFFFGLALCFHFAVTGYPATSQEKLTERLQS</sequence>
<reference evidence="2" key="1">
    <citation type="submission" date="2014-05" db="EMBL/GenBank/DDBJ databases">
        <title>The transcriptome of the halophilic microalga Tetraselmis sp. GSL018 isolated from the Great Salt Lake, Utah.</title>
        <authorList>
            <person name="Jinkerson R.E."/>
            <person name="D'Adamo S."/>
            <person name="Posewitz M.C."/>
        </authorList>
    </citation>
    <scope>NUCLEOTIDE SEQUENCE</scope>
    <source>
        <strain evidence="2">GSL018</strain>
    </source>
</reference>
<organism evidence="2">
    <name type="scientific">Tetraselmis sp. GSL018</name>
    <dbReference type="NCBI Taxonomy" id="582737"/>
    <lineage>
        <taxon>Eukaryota</taxon>
        <taxon>Viridiplantae</taxon>
        <taxon>Chlorophyta</taxon>
        <taxon>core chlorophytes</taxon>
        <taxon>Chlorodendrophyceae</taxon>
        <taxon>Chlorodendrales</taxon>
        <taxon>Chlorodendraceae</taxon>
        <taxon>Tetraselmis</taxon>
    </lineage>
</organism>
<keyword evidence="1" id="KW-0812">Transmembrane</keyword>
<keyword evidence="1" id="KW-1133">Transmembrane helix</keyword>
<feature type="non-terminal residue" evidence="2">
    <location>
        <position position="1"/>
    </location>
</feature>
<gene>
    <name evidence="2" type="ORF">TSPGSL018_20670</name>
</gene>